<dbReference type="InterPro" id="IPR014748">
    <property type="entry name" value="Enoyl-CoA_hydra_C"/>
</dbReference>
<dbReference type="EMBL" id="UPXX01000029">
    <property type="protein sequence ID" value="VBB45543.1"/>
    <property type="molecule type" value="Genomic_DNA"/>
</dbReference>
<evidence type="ECO:0000256" key="1">
    <source>
        <dbReference type="ARBA" id="ARBA00005254"/>
    </source>
</evidence>
<dbReference type="Gene3D" id="3.90.226.10">
    <property type="entry name" value="2-enoyl-CoA Hydratase, Chain A, domain 1"/>
    <property type="match status" value="1"/>
</dbReference>
<dbReference type="SUPFAM" id="SSF52096">
    <property type="entry name" value="ClpP/crotonase"/>
    <property type="match status" value="1"/>
</dbReference>
<comment type="similarity">
    <text evidence="1 3">Belongs to the enoyl-CoA hydratase/isomerase family.</text>
</comment>
<gene>
    <name evidence="4" type="ORF">TRIP_B350494</name>
</gene>
<keyword evidence="2" id="KW-0456">Lyase</keyword>
<sequence length="280" mass="30329">MRKETEIVNEDAHSESVGTPAAAVVLEVQNGVGILELNRPKAYNAFDLPMVQCLADELVALAGREDVRGLIVTGYGKAFCAGGDLRWIAGYKGQYGAAFHELAARFHQAILEIRRMPKPVIAALNGLAAGGGFSLALACDFRIMDRSAVLRQAYTSNGLSLDGGGTFTLPRIVGLARAMEVVTFDAPIDAAKALEWGLVTEVVEQGRSVARALEVMEDILSRSSSSFAASKQLLLESFGNPFEVQLEREREMLARCGDHPNGHEGVRAFLEKRKPRFQPV</sequence>
<dbReference type="AlphaFoldDB" id="A0A653AD19"/>
<dbReference type="InterPro" id="IPR029045">
    <property type="entry name" value="ClpP/crotonase-like_dom_sf"/>
</dbReference>
<organism evidence="4">
    <name type="scientific">Uncultured Desulfatiglans sp</name>
    <dbReference type="NCBI Taxonomy" id="1748965"/>
    <lineage>
        <taxon>Bacteria</taxon>
        <taxon>Pseudomonadati</taxon>
        <taxon>Thermodesulfobacteriota</taxon>
        <taxon>Desulfobacteria</taxon>
        <taxon>Desulfatiglandales</taxon>
        <taxon>Desulfatiglandaceae</taxon>
        <taxon>Desulfatiglans</taxon>
        <taxon>environmental samples</taxon>
    </lineage>
</organism>
<name>A0A653AD19_UNCDX</name>
<protein>
    <submittedName>
        <fullName evidence="4">Putative enoyl-CoA hydratase PaaG</fullName>
    </submittedName>
</protein>
<reference evidence="4" key="1">
    <citation type="submission" date="2018-07" db="EMBL/GenBank/DDBJ databases">
        <authorList>
            <consortium name="Genoscope - CEA"/>
            <person name="William W."/>
        </authorList>
    </citation>
    <scope>NUCLEOTIDE SEQUENCE</scope>
    <source>
        <strain evidence="4">IK1</strain>
    </source>
</reference>
<dbReference type="PANTHER" id="PTHR11941:SF133">
    <property type="entry name" value="1,2-EPOXYPHENYLACETYL-COA ISOMERASE"/>
    <property type="match status" value="1"/>
</dbReference>
<dbReference type="GO" id="GO:0016829">
    <property type="term" value="F:lyase activity"/>
    <property type="evidence" value="ECO:0007669"/>
    <property type="project" value="UniProtKB-KW"/>
</dbReference>
<proteinExistence type="inferred from homology"/>
<dbReference type="InterPro" id="IPR018376">
    <property type="entry name" value="Enoyl-CoA_hyd/isom_CS"/>
</dbReference>
<dbReference type="InterPro" id="IPR001753">
    <property type="entry name" value="Enoyl-CoA_hydra/iso"/>
</dbReference>
<dbReference type="GO" id="GO:0006635">
    <property type="term" value="P:fatty acid beta-oxidation"/>
    <property type="evidence" value="ECO:0007669"/>
    <property type="project" value="TreeGrafter"/>
</dbReference>
<dbReference type="PANTHER" id="PTHR11941">
    <property type="entry name" value="ENOYL-COA HYDRATASE-RELATED"/>
    <property type="match status" value="1"/>
</dbReference>
<dbReference type="Gene3D" id="1.10.12.10">
    <property type="entry name" value="Lyase 2-enoyl-coa Hydratase, Chain A, domain 2"/>
    <property type="match status" value="1"/>
</dbReference>
<evidence type="ECO:0000313" key="4">
    <source>
        <dbReference type="EMBL" id="VBB45543.1"/>
    </source>
</evidence>
<dbReference type="CDD" id="cd06558">
    <property type="entry name" value="crotonase-like"/>
    <property type="match status" value="1"/>
</dbReference>
<dbReference type="PROSITE" id="PS00166">
    <property type="entry name" value="ENOYL_COA_HYDRATASE"/>
    <property type="match status" value="1"/>
</dbReference>
<evidence type="ECO:0000256" key="2">
    <source>
        <dbReference type="ARBA" id="ARBA00023239"/>
    </source>
</evidence>
<dbReference type="Pfam" id="PF00378">
    <property type="entry name" value="ECH_1"/>
    <property type="match status" value="1"/>
</dbReference>
<evidence type="ECO:0000256" key="3">
    <source>
        <dbReference type="RuleBase" id="RU003707"/>
    </source>
</evidence>
<accession>A0A653AD19</accession>